<comment type="subcellular location">
    <subcellularLocation>
        <location evidence="1">Membrane</location>
        <topology evidence="1">Multi-pass membrane protein</topology>
    </subcellularLocation>
</comment>
<dbReference type="PANTHER" id="PTHR43359:SF1">
    <property type="entry name" value="FORMATE HYDROGENLYASE SUBUNIT 4-RELATED"/>
    <property type="match status" value="1"/>
</dbReference>
<feature type="transmembrane region" description="Helical" evidence="5">
    <location>
        <begin position="140"/>
        <end position="160"/>
    </location>
</feature>
<dbReference type="Proteomes" id="UP000070414">
    <property type="component" value="Unassembled WGS sequence"/>
</dbReference>
<keyword evidence="3 5" id="KW-1133">Transmembrane helix</keyword>
<evidence type="ECO:0008006" key="8">
    <source>
        <dbReference type="Google" id="ProtNLM"/>
    </source>
</evidence>
<feature type="transmembrane region" description="Helical" evidence="5">
    <location>
        <begin position="298"/>
        <end position="316"/>
    </location>
</feature>
<evidence type="ECO:0000313" key="6">
    <source>
        <dbReference type="EMBL" id="KXA97398.1"/>
    </source>
</evidence>
<dbReference type="InterPro" id="IPR052561">
    <property type="entry name" value="ComplexI_Subunit1"/>
</dbReference>
<reference evidence="6 7" key="1">
    <citation type="journal article" date="2016" name="Sci. Rep.">
        <title>Metabolic traits of an uncultured archaeal lineage -MSBL1- from brine pools of the Red Sea.</title>
        <authorList>
            <person name="Mwirichia R."/>
            <person name="Alam I."/>
            <person name="Rashid M."/>
            <person name="Vinu M."/>
            <person name="Ba-Alawi W."/>
            <person name="Anthony Kamau A."/>
            <person name="Kamanda Ngugi D."/>
            <person name="Goker M."/>
            <person name="Klenk H.P."/>
            <person name="Bajic V."/>
            <person name="Stingl U."/>
        </authorList>
    </citation>
    <scope>NUCLEOTIDE SEQUENCE [LARGE SCALE GENOMIC DNA]</scope>
    <source>
        <strain evidence="6">SCGC-AAA259I14</strain>
    </source>
</reference>
<dbReference type="EMBL" id="LHXS01000014">
    <property type="protein sequence ID" value="KXA97398.1"/>
    <property type="molecule type" value="Genomic_DNA"/>
</dbReference>
<dbReference type="AlphaFoldDB" id="A0A133UT69"/>
<dbReference type="InterPro" id="IPR001694">
    <property type="entry name" value="NADH_UbQ_OxRdtase_su1/FPO"/>
</dbReference>
<feature type="transmembrane region" description="Helical" evidence="5">
    <location>
        <begin position="76"/>
        <end position="95"/>
    </location>
</feature>
<feature type="transmembrane region" description="Helical" evidence="5">
    <location>
        <begin position="238"/>
        <end position="259"/>
    </location>
</feature>
<dbReference type="GO" id="GO:0005886">
    <property type="term" value="C:plasma membrane"/>
    <property type="evidence" value="ECO:0007669"/>
    <property type="project" value="TreeGrafter"/>
</dbReference>
<dbReference type="PROSITE" id="PS00668">
    <property type="entry name" value="COMPLEX1_ND1_2"/>
    <property type="match status" value="1"/>
</dbReference>
<gene>
    <name evidence="6" type="ORF">AKJ38_01310</name>
</gene>
<dbReference type="InterPro" id="IPR018086">
    <property type="entry name" value="NADH_UbQ_OxRdtase_su1_CS"/>
</dbReference>
<evidence type="ECO:0000313" key="7">
    <source>
        <dbReference type="Proteomes" id="UP000070414"/>
    </source>
</evidence>
<accession>A0A133UT69</accession>
<evidence type="ECO:0000256" key="4">
    <source>
        <dbReference type="ARBA" id="ARBA00023136"/>
    </source>
</evidence>
<comment type="caution">
    <text evidence="6">The sequence shown here is derived from an EMBL/GenBank/DDBJ whole genome shotgun (WGS) entry which is preliminary data.</text>
</comment>
<protein>
    <recommendedName>
        <fullName evidence="8">NADH dehydrogenase</fullName>
    </recommendedName>
</protein>
<evidence type="ECO:0000256" key="1">
    <source>
        <dbReference type="ARBA" id="ARBA00004141"/>
    </source>
</evidence>
<sequence length="317" mass="34704">MEIATILMLIFKFLVFPGLVFSFVVGLLFEGIDRKIAAHMQHRIGPPVWQPFFDVGKLFSKEDITPDRSEKWLFNFAPYLGFGAILAVILMIPIYEAAPAFTTAADLIVIIYLLNIPALAIMLGGVSSSTPFGTVGTERYIVLLFAFEFPFIVAALTAAAQANWNLGLEAIVEYQQAEGWLLWKLPLAAAAILLVAPGKLLKTPFDIPEAETEIVYGPLTEYSGPKLAIFNIMENIKILAVAGLITALFLGGPTAHVIAGVQIPAVIDFLIKTVSILILITLIRSVTARLRIHQAIKFYWGFVAIIALINLGYVMVV</sequence>
<feature type="transmembrane region" description="Helical" evidence="5">
    <location>
        <begin position="6"/>
        <end position="29"/>
    </location>
</feature>
<keyword evidence="7" id="KW-1185">Reference proteome</keyword>
<evidence type="ECO:0000256" key="3">
    <source>
        <dbReference type="ARBA" id="ARBA00022989"/>
    </source>
</evidence>
<evidence type="ECO:0000256" key="2">
    <source>
        <dbReference type="ARBA" id="ARBA00022692"/>
    </source>
</evidence>
<dbReference type="PANTHER" id="PTHR43359">
    <property type="entry name" value="FORMATE HYDROGENLYASE SUBUNIT 4"/>
    <property type="match status" value="1"/>
</dbReference>
<proteinExistence type="predicted"/>
<feature type="transmembrane region" description="Helical" evidence="5">
    <location>
        <begin position="180"/>
        <end position="196"/>
    </location>
</feature>
<name>A0A133UT69_9EURY</name>
<keyword evidence="4 5" id="KW-0472">Membrane</keyword>
<dbReference type="Pfam" id="PF00146">
    <property type="entry name" value="NADHdh"/>
    <property type="match status" value="1"/>
</dbReference>
<feature type="transmembrane region" description="Helical" evidence="5">
    <location>
        <begin position="107"/>
        <end position="128"/>
    </location>
</feature>
<feature type="transmembrane region" description="Helical" evidence="5">
    <location>
        <begin position="265"/>
        <end position="286"/>
    </location>
</feature>
<keyword evidence="2 5" id="KW-0812">Transmembrane</keyword>
<organism evidence="6 7">
    <name type="scientific">candidate division MSBL1 archaeon SCGC-AAA259I14</name>
    <dbReference type="NCBI Taxonomy" id="1698268"/>
    <lineage>
        <taxon>Archaea</taxon>
        <taxon>Methanobacteriati</taxon>
        <taxon>Methanobacteriota</taxon>
        <taxon>candidate division MSBL1</taxon>
    </lineage>
</organism>
<evidence type="ECO:0000256" key="5">
    <source>
        <dbReference type="SAM" id="Phobius"/>
    </source>
</evidence>